<feature type="signal peptide" evidence="5">
    <location>
        <begin position="1"/>
        <end position="29"/>
    </location>
</feature>
<keyword evidence="5" id="KW-0732">Signal</keyword>
<feature type="chain" id="PRO_5023902308" evidence="5">
    <location>
        <begin position="30"/>
        <end position="466"/>
    </location>
</feature>
<feature type="domain" description="Ricin B lectin" evidence="6">
    <location>
        <begin position="337"/>
        <end position="466"/>
    </location>
</feature>
<dbReference type="Gene3D" id="2.80.10.50">
    <property type="match status" value="1"/>
</dbReference>
<dbReference type="SUPFAM" id="SSF50370">
    <property type="entry name" value="Ricin B-like lectins"/>
    <property type="match status" value="1"/>
</dbReference>
<dbReference type="InterPro" id="IPR035992">
    <property type="entry name" value="Ricin_B-like_lectins"/>
</dbReference>
<dbReference type="InterPro" id="IPR023296">
    <property type="entry name" value="Glyco_hydro_beta-prop_sf"/>
</dbReference>
<evidence type="ECO:0000313" key="7">
    <source>
        <dbReference type="EMBL" id="KAA9377818.1"/>
    </source>
</evidence>
<sequence>MRRMRAWFTALGTAVLTIAGLVMPAPVFAAPATLRPGVLWYDTAGNRLQARGAGLFKVGSTYYMVGEDKSAGATFTAVACYSSTDLATWTRQGNALSRQSSGDLAAGRIVERPKVIYNSSTGLYVMWVHIDNSSYSDARAGVATSPTPCGPYTYRGSSRPLGFESRDLGLFKDDDGTAYLLTEDRAHGLRIDRLSADYTQAVSTMAVLADLESPAMVKVNGRYFLFASHLTGWSTNDNAYATATSLSGPWSGFTTFAPNGSRTFDSQTSSVVPVSGSSGTTYVYVGDRWNPNDLNSSTPVWLPLTISGSTASMSAFYDSWTIDTATGTWAATQTPPQQSFTLVGAQSGRCLDVAGGAANNGSTIQIYDCNGGAGQKWSLTSSGELRTFGGTKCLDVFDQRTTAGAPVGIWDCNGGANQRWTVNSAGTVVGVQSGLCLDVNGNQTANGTKVQLWTCNGGANQRWTRT</sequence>
<dbReference type="PROSITE" id="PS50231">
    <property type="entry name" value="RICIN_B_LECTIN"/>
    <property type="match status" value="1"/>
</dbReference>
<dbReference type="SUPFAM" id="SSF75005">
    <property type="entry name" value="Arabinanase/levansucrase/invertase"/>
    <property type="match status" value="1"/>
</dbReference>
<accession>A0A5J5K220</accession>
<dbReference type="Pfam" id="PF00652">
    <property type="entry name" value="Ricin_B_lectin"/>
    <property type="match status" value="1"/>
</dbReference>
<dbReference type="CDD" id="cd18821">
    <property type="entry name" value="GH43_Pc3Gal43A-like"/>
    <property type="match status" value="1"/>
</dbReference>
<dbReference type="PANTHER" id="PTHR22925:SF3">
    <property type="entry name" value="GLYCOSYL HYDROLASE FAMILY PROTEIN 43"/>
    <property type="match status" value="1"/>
</dbReference>
<reference evidence="7 8" key="1">
    <citation type="submission" date="2019-09" db="EMBL/GenBank/DDBJ databases">
        <title>Screening of Novel Bioactive Compounds from Soil-Associated.</title>
        <authorList>
            <person name="Gong X."/>
        </authorList>
    </citation>
    <scope>NUCLEOTIDE SEQUENCE [LARGE SCALE GENOMIC DNA]</scope>
    <source>
        <strain evidence="7 8">Gxj-6</strain>
    </source>
</reference>
<keyword evidence="2 4" id="KW-0378">Hydrolase</keyword>
<dbReference type="PANTHER" id="PTHR22925">
    <property type="entry name" value="GLYCOSYL HYDROLASE 43 FAMILY MEMBER"/>
    <property type="match status" value="1"/>
</dbReference>
<protein>
    <submittedName>
        <fullName evidence="7">Family 43 glycosylhydrolase</fullName>
    </submittedName>
</protein>
<evidence type="ECO:0000256" key="4">
    <source>
        <dbReference type="RuleBase" id="RU361187"/>
    </source>
</evidence>
<keyword evidence="3 4" id="KW-0326">Glycosidase</keyword>
<dbReference type="InterPro" id="IPR006710">
    <property type="entry name" value="Glyco_hydro_43"/>
</dbReference>
<dbReference type="GO" id="GO:0005975">
    <property type="term" value="P:carbohydrate metabolic process"/>
    <property type="evidence" value="ECO:0007669"/>
    <property type="project" value="InterPro"/>
</dbReference>
<dbReference type="CDD" id="cd23418">
    <property type="entry name" value="beta-trefoil_Ricin_XLN-like"/>
    <property type="match status" value="1"/>
</dbReference>
<comment type="similarity">
    <text evidence="1 4">Belongs to the glycosyl hydrolase 43 family.</text>
</comment>
<comment type="caution">
    <text evidence="7">The sequence shown here is derived from an EMBL/GenBank/DDBJ whole genome shotgun (WGS) entry which is preliminary data.</text>
</comment>
<dbReference type="Proteomes" id="UP000327011">
    <property type="component" value="Unassembled WGS sequence"/>
</dbReference>
<evidence type="ECO:0000256" key="3">
    <source>
        <dbReference type="ARBA" id="ARBA00023295"/>
    </source>
</evidence>
<dbReference type="AlphaFoldDB" id="A0A5J5K220"/>
<dbReference type="RefSeq" id="WP_150935005.1">
    <property type="nucleotide sequence ID" value="NZ_VYTZ01000006.1"/>
</dbReference>
<keyword evidence="8" id="KW-1185">Reference proteome</keyword>
<dbReference type="InterPro" id="IPR000772">
    <property type="entry name" value="Ricin_B_lectin"/>
</dbReference>
<dbReference type="SMART" id="SM00458">
    <property type="entry name" value="RICIN"/>
    <property type="match status" value="1"/>
</dbReference>
<dbReference type="Gene3D" id="2.115.10.20">
    <property type="entry name" value="Glycosyl hydrolase domain, family 43"/>
    <property type="match status" value="1"/>
</dbReference>
<evidence type="ECO:0000256" key="1">
    <source>
        <dbReference type="ARBA" id="ARBA00009865"/>
    </source>
</evidence>
<dbReference type="GO" id="GO:0004553">
    <property type="term" value="F:hydrolase activity, hydrolyzing O-glycosyl compounds"/>
    <property type="evidence" value="ECO:0007669"/>
    <property type="project" value="InterPro"/>
</dbReference>
<evidence type="ECO:0000259" key="6">
    <source>
        <dbReference type="SMART" id="SM00458"/>
    </source>
</evidence>
<evidence type="ECO:0000256" key="2">
    <source>
        <dbReference type="ARBA" id="ARBA00022801"/>
    </source>
</evidence>
<name>A0A5J5K220_9ACTN</name>
<organism evidence="7 8">
    <name type="scientific">Microbispora cellulosiformans</name>
    <dbReference type="NCBI Taxonomy" id="2614688"/>
    <lineage>
        <taxon>Bacteria</taxon>
        <taxon>Bacillati</taxon>
        <taxon>Actinomycetota</taxon>
        <taxon>Actinomycetes</taxon>
        <taxon>Streptosporangiales</taxon>
        <taxon>Streptosporangiaceae</taxon>
        <taxon>Microbispora</taxon>
    </lineage>
</organism>
<gene>
    <name evidence="7" type="ORF">F5972_19765</name>
</gene>
<evidence type="ECO:0000313" key="8">
    <source>
        <dbReference type="Proteomes" id="UP000327011"/>
    </source>
</evidence>
<dbReference type="NCBIfam" id="NF035930">
    <property type="entry name" value="lectin_2"/>
    <property type="match status" value="1"/>
</dbReference>
<evidence type="ECO:0000256" key="5">
    <source>
        <dbReference type="SAM" id="SignalP"/>
    </source>
</evidence>
<dbReference type="EMBL" id="VYTZ01000006">
    <property type="protein sequence ID" value="KAA9377818.1"/>
    <property type="molecule type" value="Genomic_DNA"/>
</dbReference>
<proteinExistence type="inferred from homology"/>
<dbReference type="Pfam" id="PF04616">
    <property type="entry name" value="Glyco_hydro_43"/>
    <property type="match status" value="1"/>
</dbReference>